<evidence type="ECO:0008006" key="2">
    <source>
        <dbReference type="Google" id="ProtNLM"/>
    </source>
</evidence>
<protein>
    <recommendedName>
        <fullName evidence="2">Leucyl aminopeptidase</fullName>
    </recommendedName>
</protein>
<dbReference type="EMBL" id="CP084167">
    <property type="protein sequence ID" value="UJG43250.1"/>
    <property type="molecule type" value="Genomic_DNA"/>
</dbReference>
<accession>A0A9Y1BQY7</accession>
<gene>
    <name evidence="1" type="ORF">K9W46_12865</name>
</gene>
<sequence length="343" mass="39599">MFEIDLNIQKVIIEVLKINLALQDGEKFLIATDYPSTLDLKYKEPEILQRMFARNFLARFIEKIAKDKFPGVKTDFITYPCPWIHYPENLEEFRNIVNDYDVCYVLSEFSIWTIFSSPEARLLKQTRVAFSPGCDETIFRPYGPLDINSSKLERDVMKTYAKINKGKHVKIWNHMGTNLEIELTGNNYNYMYESGIVNYPGKKSNLPAGEVLILNPKIRGVYVVPAGWIEGLKSNLVIEIKNSEVTKICQQGDDTWLKSNYFLVKYPNEITFISVGHNYQANNPFLIIEMIKMCGLVSIKINNRGLRELDSLNTKVFSGHFPSPNVYLEVDGEEIFRNGQFML</sequence>
<reference evidence="1" key="1">
    <citation type="journal article" date="2022" name="Nat. Microbiol.">
        <title>Unique mobile elements and scalable gene flow at the prokaryote-eukaryote boundary revealed by circularized Asgard archaea genomes.</title>
        <authorList>
            <person name="Wu F."/>
            <person name="Speth D.R."/>
            <person name="Philosof A."/>
            <person name="Cremiere A."/>
            <person name="Narayanan A."/>
            <person name="Barco R.A."/>
            <person name="Connon S.A."/>
            <person name="Amend J.P."/>
            <person name="Antoshechkin I.A."/>
            <person name="Orphan V.J."/>
        </authorList>
    </citation>
    <scope>NUCLEOTIDE SEQUENCE</scope>
    <source>
        <strain evidence="1">PR6</strain>
    </source>
</reference>
<dbReference type="SUPFAM" id="SSF144052">
    <property type="entry name" value="Thermophilic metalloprotease-like"/>
    <property type="match status" value="1"/>
</dbReference>
<proteinExistence type="predicted"/>
<dbReference type="AlphaFoldDB" id="A0A9Y1BQY7"/>
<evidence type="ECO:0000313" key="1">
    <source>
        <dbReference type="EMBL" id="UJG43250.1"/>
    </source>
</evidence>
<organism evidence="1">
    <name type="scientific">Candidatus Heimdallarchaeum endolithica</name>
    <dbReference type="NCBI Taxonomy" id="2876572"/>
    <lineage>
        <taxon>Archaea</taxon>
        <taxon>Promethearchaeati</taxon>
        <taxon>Candidatus Heimdallarchaeota</taxon>
        <taxon>Candidatus Heimdallarchaeia (ex Rinke et al. 2021) (nom. nud.)</taxon>
        <taxon>Candidatus Heimdallarchaeales</taxon>
        <taxon>Candidatus Heimdallarchaeaceae</taxon>
        <taxon>Candidatus Heimdallarchaeum</taxon>
    </lineage>
</organism>
<name>A0A9Y1BQY7_9ARCH</name>
<dbReference type="Proteomes" id="UP001200513">
    <property type="component" value="Chromosome"/>
</dbReference>